<feature type="non-terminal residue" evidence="2">
    <location>
        <position position="1"/>
    </location>
</feature>
<feature type="compositionally biased region" description="Basic and acidic residues" evidence="1">
    <location>
        <begin position="63"/>
        <end position="80"/>
    </location>
</feature>
<feature type="region of interest" description="Disordered" evidence="1">
    <location>
        <begin position="101"/>
        <end position="124"/>
    </location>
</feature>
<feature type="region of interest" description="Disordered" evidence="1">
    <location>
        <begin position="1"/>
        <end position="87"/>
    </location>
</feature>
<sequence>GGSRGSQGSTLGTNNFDGGMRRDTFRSSAATAGAGSDVMSGGRRRRDGVSPSGGAVDGNGEQLVEHGDASGVEDHGDGLADQHVSGNGITAFSRRKALAPGSGVTLGGLATKPHGIILHGEGDA</sequence>
<dbReference type="EMBL" id="BNCO01000004">
    <property type="protein sequence ID" value="GIL47433.1"/>
    <property type="molecule type" value="Genomic_DNA"/>
</dbReference>
<dbReference type="AlphaFoldDB" id="A0A8J4AXX4"/>
<reference evidence="2" key="1">
    <citation type="journal article" date="2021" name="Proc. Natl. Acad. Sci. U.S.A.">
        <title>Three genomes in the algal genus Volvox reveal the fate of a haploid sex-determining region after a transition to homothallism.</title>
        <authorList>
            <person name="Yamamoto K."/>
            <person name="Hamaji T."/>
            <person name="Kawai-Toyooka H."/>
            <person name="Matsuzaki R."/>
            <person name="Takahashi F."/>
            <person name="Nishimura Y."/>
            <person name="Kawachi M."/>
            <person name="Noguchi H."/>
            <person name="Minakuchi Y."/>
            <person name="Umen J.G."/>
            <person name="Toyoda A."/>
            <person name="Nozaki H."/>
        </authorList>
    </citation>
    <scope>NUCLEOTIDE SEQUENCE</scope>
    <source>
        <strain evidence="2">NIES-3780</strain>
    </source>
</reference>
<evidence type="ECO:0000313" key="3">
    <source>
        <dbReference type="Proteomes" id="UP000747399"/>
    </source>
</evidence>
<gene>
    <name evidence="2" type="ORF">Vafri_4249</name>
</gene>
<evidence type="ECO:0000313" key="2">
    <source>
        <dbReference type="EMBL" id="GIL47433.1"/>
    </source>
</evidence>
<comment type="caution">
    <text evidence="2">The sequence shown here is derived from an EMBL/GenBank/DDBJ whole genome shotgun (WGS) entry which is preliminary data.</text>
</comment>
<evidence type="ECO:0000256" key="1">
    <source>
        <dbReference type="SAM" id="MobiDB-lite"/>
    </source>
</evidence>
<organism evidence="2 3">
    <name type="scientific">Volvox africanus</name>
    <dbReference type="NCBI Taxonomy" id="51714"/>
    <lineage>
        <taxon>Eukaryota</taxon>
        <taxon>Viridiplantae</taxon>
        <taxon>Chlorophyta</taxon>
        <taxon>core chlorophytes</taxon>
        <taxon>Chlorophyceae</taxon>
        <taxon>CS clade</taxon>
        <taxon>Chlamydomonadales</taxon>
        <taxon>Volvocaceae</taxon>
        <taxon>Volvox</taxon>
    </lineage>
</organism>
<proteinExistence type="predicted"/>
<name>A0A8J4AXX4_9CHLO</name>
<dbReference type="Proteomes" id="UP000747399">
    <property type="component" value="Unassembled WGS sequence"/>
</dbReference>
<feature type="compositionally biased region" description="Polar residues" evidence="1">
    <location>
        <begin position="1"/>
        <end position="16"/>
    </location>
</feature>
<accession>A0A8J4AXX4</accession>
<keyword evidence="3" id="KW-1185">Reference proteome</keyword>
<protein>
    <submittedName>
        <fullName evidence="2">Uncharacterized protein</fullName>
    </submittedName>
</protein>